<dbReference type="NCBIfam" id="TIGR00762">
    <property type="entry name" value="DegV"/>
    <property type="match status" value="1"/>
</dbReference>
<dbReference type="Proteomes" id="UP000241434">
    <property type="component" value="Unassembled WGS sequence"/>
</dbReference>
<dbReference type="InterPro" id="IPR043168">
    <property type="entry name" value="DegV_C"/>
</dbReference>
<dbReference type="Gene3D" id="3.40.50.10170">
    <property type="match status" value="1"/>
</dbReference>
<gene>
    <name evidence="2" type="ORF">UF10_08540</name>
</gene>
<keyword evidence="3" id="KW-1185">Reference proteome</keyword>
<dbReference type="PROSITE" id="PS51482">
    <property type="entry name" value="DEGV"/>
    <property type="match status" value="1"/>
</dbReference>
<evidence type="ECO:0000313" key="2">
    <source>
        <dbReference type="EMBL" id="PSJ30897.1"/>
    </source>
</evidence>
<proteinExistence type="predicted"/>
<dbReference type="InterPro" id="IPR003797">
    <property type="entry name" value="DegV"/>
</dbReference>
<accession>A0A2P7PYV9</accession>
<evidence type="ECO:0000313" key="3">
    <source>
        <dbReference type="Proteomes" id="UP000241434"/>
    </source>
</evidence>
<dbReference type="PANTHER" id="PTHR33434">
    <property type="entry name" value="DEGV DOMAIN-CONTAINING PROTEIN DR_1986-RELATED"/>
    <property type="match status" value="1"/>
</dbReference>
<reference evidence="2" key="1">
    <citation type="thesis" date="2015" institute="Rutgers" country="The State University of New Jersey, 14 College Farm Rd., New Brunswick, NJ, USA">
        <title>Ammonia toxicity in bacteria and its implications for treatment of and resource recovery from highly nitrogenous organic wastes.</title>
        <authorList>
            <person name="Luther A.K."/>
        </authorList>
    </citation>
    <scope>NUCLEOTIDE SEQUENCE</scope>
    <source>
        <strain evidence="2">RT-10B</strain>
    </source>
</reference>
<keyword evidence="1" id="KW-0446">Lipid-binding</keyword>
<dbReference type="AlphaFoldDB" id="A0A2P7PYV9"/>
<protein>
    <submittedName>
        <fullName evidence="2">6-phosphogluconate dehydratase</fullName>
    </submittedName>
</protein>
<dbReference type="EMBL" id="JYGE01000007">
    <property type="protein sequence ID" value="PSJ30897.1"/>
    <property type="molecule type" value="Genomic_DNA"/>
</dbReference>
<dbReference type="Gene3D" id="3.30.1180.10">
    <property type="match status" value="1"/>
</dbReference>
<dbReference type="PANTHER" id="PTHR33434:SF8">
    <property type="entry name" value="DEGV DOMAIN-CONTAINING PROTEIN SPR1019"/>
    <property type="match status" value="1"/>
</dbReference>
<sequence length="283" mass="31996">MEDIKIVCDSLSDITQEYIDKYDLEFIPLNVMIEGEEYKDRVTLSSEEFYRRIREDKIMPKTSQITYADFYNVFDKYTKEGKKIIYISAAASATGTMQSAMLARNEVEGGDIRIIDSNTLCYGIALLVIRAAELREEGKSLDEIVEEIERIKDDVYVTFSCDDLEYLKRGGRISGTKAMIGTVLNIKPLCIIKDGIVDNVANARGKRNVATKLVEIAKENGIRDLSDQTVFLGYTDDLKERERLEQKLIEEFNPKEIKCFLIGCGIGTHGGPGITGFICYKNK</sequence>
<dbReference type="OrthoDB" id="9780216at2"/>
<name>A0A2P7PYV9_9FIRM</name>
<dbReference type="RefSeq" id="WP_106777391.1">
    <property type="nucleotide sequence ID" value="NZ_JYGE01000007.1"/>
</dbReference>
<dbReference type="SUPFAM" id="SSF82549">
    <property type="entry name" value="DAK1/DegV-like"/>
    <property type="match status" value="1"/>
</dbReference>
<dbReference type="Pfam" id="PF02645">
    <property type="entry name" value="DegV"/>
    <property type="match status" value="1"/>
</dbReference>
<dbReference type="InterPro" id="IPR050270">
    <property type="entry name" value="DegV_domain_contain"/>
</dbReference>
<dbReference type="GO" id="GO:0008289">
    <property type="term" value="F:lipid binding"/>
    <property type="evidence" value="ECO:0007669"/>
    <property type="project" value="UniProtKB-KW"/>
</dbReference>
<organism evidence="2 3">
    <name type="scientific">Peptostreptococcus russellii</name>
    <dbReference type="NCBI Taxonomy" id="215200"/>
    <lineage>
        <taxon>Bacteria</taxon>
        <taxon>Bacillati</taxon>
        <taxon>Bacillota</taxon>
        <taxon>Clostridia</taxon>
        <taxon>Peptostreptococcales</taxon>
        <taxon>Peptostreptococcaceae</taxon>
        <taxon>Peptostreptococcus</taxon>
    </lineage>
</organism>
<comment type="caution">
    <text evidence="2">The sequence shown here is derived from an EMBL/GenBank/DDBJ whole genome shotgun (WGS) entry which is preliminary data.</text>
</comment>
<evidence type="ECO:0000256" key="1">
    <source>
        <dbReference type="ARBA" id="ARBA00023121"/>
    </source>
</evidence>